<reference evidence="1 2" key="1">
    <citation type="journal article" date="2021" name="Hortic Res">
        <title>High-quality reference genome and annotation aids understanding of berry development for evergreen blueberry (Vaccinium darrowii).</title>
        <authorList>
            <person name="Yu J."/>
            <person name="Hulse-Kemp A.M."/>
            <person name="Babiker E."/>
            <person name="Staton M."/>
        </authorList>
    </citation>
    <scope>NUCLEOTIDE SEQUENCE [LARGE SCALE GENOMIC DNA]</scope>
    <source>
        <strain evidence="2">cv. NJ 8807/NJ 8810</strain>
        <tissue evidence="1">Young leaf</tissue>
    </source>
</reference>
<dbReference type="Proteomes" id="UP000828048">
    <property type="component" value="Chromosome 5"/>
</dbReference>
<sequence length="91" mass="10548">MERLDMAFANSKWRELHDKAMVLVEPVIGYDHNPLVLNTEVPLLKVGKPFRFESFWVTKDSCSDVIMDAWNQNQNGSLMFVVCKKLQSCKE</sequence>
<evidence type="ECO:0000313" key="1">
    <source>
        <dbReference type="EMBL" id="KAH7846795.1"/>
    </source>
</evidence>
<protein>
    <submittedName>
        <fullName evidence="1">Uncharacterized protein</fullName>
    </submittedName>
</protein>
<keyword evidence="2" id="KW-1185">Reference proteome</keyword>
<evidence type="ECO:0000313" key="2">
    <source>
        <dbReference type="Proteomes" id="UP000828048"/>
    </source>
</evidence>
<name>A0ACB7Y1K4_9ERIC</name>
<comment type="caution">
    <text evidence="1">The sequence shown here is derived from an EMBL/GenBank/DDBJ whole genome shotgun (WGS) entry which is preliminary data.</text>
</comment>
<gene>
    <name evidence="1" type="ORF">Vadar_018280</name>
</gene>
<accession>A0ACB7Y1K4</accession>
<dbReference type="EMBL" id="CM037155">
    <property type="protein sequence ID" value="KAH7846795.1"/>
    <property type="molecule type" value="Genomic_DNA"/>
</dbReference>
<proteinExistence type="predicted"/>
<organism evidence="1 2">
    <name type="scientific">Vaccinium darrowii</name>
    <dbReference type="NCBI Taxonomy" id="229202"/>
    <lineage>
        <taxon>Eukaryota</taxon>
        <taxon>Viridiplantae</taxon>
        <taxon>Streptophyta</taxon>
        <taxon>Embryophyta</taxon>
        <taxon>Tracheophyta</taxon>
        <taxon>Spermatophyta</taxon>
        <taxon>Magnoliopsida</taxon>
        <taxon>eudicotyledons</taxon>
        <taxon>Gunneridae</taxon>
        <taxon>Pentapetalae</taxon>
        <taxon>asterids</taxon>
        <taxon>Ericales</taxon>
        <taxon>Ericaceae</taxon>
        <taxon>Vaccinioideae</taxon>
        <taxon>Vaccinieae</taxon>
        <taxon>Vaccinium</taxon>
    </lineage>
</organism>